<dbReference type="AlphaFoldDB" id="A0A1I4TLT2"/>
<dbReference type="EMBL" id="FOUB01000052">
    <property type="protein sequence ID" value="SFM77571.1"/>
    <property type="molecule type" value="Genomic_DNA"/>
</dbReference>
<sequence>MSKDKILGTCLLVCVLMMTSPVQAEEDYLTGFGNKLSQGLANMAFGFIEIPKNVINIAKPARNDSKSILIVSSSRKGHTPKHCVNNKTKPLRCSSNPIYSESFLTGYAISATSKIFL</sequence>
<feature type="chain" id="PRO_5010169549" evidence="1">
    <location>
        <begin position="25"/>
        <end position="117"/>
    </location>
</feature>
<organism evidence="2 3">
    <name type="scientific">Nitrosomonas communis</name>
    <dbReference type="NCBI Taxonomy" id="44574"/>
    <lineage>
        <taxon>Bacteria</taxon>
        <taxon>Pseudomonadati</taxon>
        <taxon>Pseudomonadota</taxon>
        <taxon>Betaproteobacteria</taxon>
        <taxon>Nitrosomonadales</taxon>
        <taxon>Nitrosomonadaceae</taxon>
        <taxon>Nitrosomonas</taxon>
    </lineage>
</organism>
<dbReference type="Proteomes" id="UP000183287">
    <property type="component" value="Unassembled WGS sequence"/>
</dbReference>
<evidence type="ECO:0000256" key="1">
    <source>
        <dbReference type="SAM" id="SignalP"/>
    </source>
</evidence>
<proteinExistence type="predicted"/>
<reference evidence="3" key="1">
    <citation type="submission" date="2016-10" db="EMBL/GenBank/DDBJ databases">
        <authorList>
            <person name="Varghese N."/>
            <person name="Submissions S."/>
        </authorList>
    </citation>
    <scope>NUCLEOTIDE SEQUENCE [LARGE SCALE GENOMIC DNA]</scope>
    <source>
        <strain evidence="3">Nm44</strain>
    </source>
</reference>
<keyword evidence="1" id="KW-0732">Signal</keyword>
<gene>
    <name evidence="2" type="ORF">SAMN05421863_105212</name>
</gene>
<dbReference type="OrthoDB" id="8548499at2"/>
<feature type="signal peptide" evidence="1">
    <location>
        <begin position="1"/>
        <end position="24"/>
    </location>
</feature>
<dbReference type="RefSeq" id="WP_074906518.1">
    <property type="nucleotide sequence ID" value="NZ_FOUB01000052.1"/>
</dbReference>
<keyword evidence="3" id="KW-1185">Reference proteome</keyword>
<accession>A0A1I4TLT2</accession>
<protein>
    <submittedName>
        <fullName evidence="2">Uncharacterized protein</fullName>
    </submittedName>
</protein>
<name>A0A1I4TLT2_9PROT</name>
<evidence type="ECO:0000313" key="3">
    <source>
        <dbReference type="Proteomes" id="UP000183287"/>
    </source>
</evidence>
<evidence type="ECO:0000313" key="2">
    <source>
        <dbReference type="EMBL" id="SFM77571.1"/>
    </source>
</evidence>